<evidence type="ECO:0000313" key="2">
    <source>
        <dbReference type="EMBL" id="QSS52869.1"/>
    </source>
</evidence>
<keyword evidence="1" id="KW-0472">Membrane</keyword>
<reference evidence="2" key="1">
    <citation type="submission" date="2021-01" db="EMBL/GenBank/DDBJ databases">
        <title>Chromosome-level genome assembly of a human fungal pathogen reveals clustering of transcriptionally co-regulated genes.</title>
        <authorList>
            <person name="Voorhies M."/>
            <person name="Cohen S."/>
            <person name="Shea T.P."/>
            <person name="Petrus S."/>
            <person name="Munoz J.F."/>
            <person name="Poplawski S."/>
            <person name="Goldman W.E."/>
            <person name="Michael T."/>
            <person name="Cuomo C.A."/>
            <person name="Sil A."/>
            <person name="Beyhan S."/>
        </authorList>
    </citation>
    <scope>NUCLEOTIDE SEQUENCE</scope>
    <source>
        <strain evidence="2">H88</strain>
    </source>
</reference>
<dbReference type="EMBL" id="CP069103">
    <property type="protein sequence ID" value="QSS52869.1"/>
    <property type="molecule type" value="Genomic_DNA"/>
</dbReference>
<accession>A0A8A1LFM8</accession>
<protein>
    <submittedName>
        <fullName evidence="2">Uncharacterized protein</fullName>
    </submittedName>
</protein>
<keyword evidence="1" id="KW-0812">Transmembrane</keyword>
<keyword evidence="1" id="KW-1133">Transmembrane helix</keyword>
<organism evidence="2 3">
    <name type="scientific">Ajellomyces capsulatus (strain H88)</name>
    <name type="common">Darling's disease fungus</name>
    <name type="synonym">Histoplasma capsulatum</name>
    <dbReference type="NCBI Taxonomy" id="544711"/>
    <lineage>
        <taxon>Eukaryota</taxon>
        <taxon>Fungi</taxon>
        <taxon>Dikarya</taxon>
        <taxon>Ascomycota</taxon>
        <taxon>Pezizomycotina</taxon>
        <taxon>Eurotiomycetes</taxon>
        <taxon>Eurotiomycetidae</taxon>
        <taxon>Onygenales</taxon>
        <taxon>Ajellomycetaceae</taxon>
        <taxon>Histoplasma</taxon>
    </lineage>
</organism>
<name>A0A8A1LFM8_AJEC8</name>
<proteinExistence type="predicted"/>
<sequence>MESSLCSSAAGITTCVHSIEKSAVGQEKLSEGFSDSSDLCLLWLQGGALYAVLHGLMYVGRKARLVFQFPLGPHYCAFLLLRLVPPRLLMVYYGIHSPC</sequence>
<dbReference type="VEuPathDB" id="FungiDB:I7I53_08626"/>
<dbReference type="AlphaFoldDB" id="A0A8A1LFM8"/>
<feature type="transmembrane region" description="Helical" evidence="1">
    <location>
        <begin position="42"/>
        <end position="60"/>
    </location>
</feature>
<gene>
    <name evidence="2" type="ORF">I7I53_08626</name>
</gene>
<evidence type="ECO:0000256" key="1">
    <source>
        <dbReference type="SAM" id="Phobius"/>
    </source>
</evidence>
<dbReference type="Proteomes" id="UP000663419">
    <property type="component" value="Chromosome 2"/>
</dbReference>
<evidence type="ECO:0000313" key="3">
    <source>
        <dbReference type="Proteomes" id="UP000663419"/>
    </source>
</evidence>